<dbReference type="Pfam" id="PF02583">
    <property type="entry name" value="Trns_repr_metal"/>
    <property type="match status" value="1"/>
</dbReference>
<gene>
    <name evidence="4" type="ORF">EUA07_17445</name>
</gene>
<dbReference type="InterPro" id="IPR003735">
    <property type="entry name" value="Metal_Tscrpt_repr"/>
</dbReference>
<dbReference type="InterPro" id="IPR038390">
    <property type="entry name" value="Metal_Tscrpt_repr_sf"/>
</dbReference>
<feature type="compositionally biased region" description="Basic and acidic residues" evidence="3">
    <location>
        <begin position="1"/>
        <end position="11"/>
    </location>
</feature>
<feature type="region of interest" description="Disordered" evidence="3">
    <location>
        <begin position="1"/>
        <end position="38"/>
    </location>
</feature>
<dbReference type="EMBL" id="SDWU01000021">
    <property type="protein sequence ID" value="RYB98801.1"/>
    <property type="molecule type" value="Genomic_DNA"/>
</dbReference>
<evidence type="ECO:0000313" key="5">
    <source>
        <dbReference type="Proteomes" id="UP000293291"/>
    </source>
</evidence>
<evidence type="ECO:0000313" key="4">
    <source>
        <dbReference type="EMBL" id="RYB98801.1"/>
    </source>
</evidence>
<protein>
    <submittedName>
        <fullName evidence="4">Transcriptional regulator</fullName>
    </submittedName>
</protein>
<keyword evidence="2" id="KW-0186">Copper</keyword>
<sequence length="128" mass="13845">MAATESTRDATRPTSAAAHECHLPSDASAGTPLPATRGYAGRREDYLVRLRRIEGQVRGVQKMVADDRWCPDVVNQLAAVTRATEEVAAGLLDDHVRHCVLEAARQSGDAGQARMDEVAAAIRQVIRL</sequence>
<comment type="similarity">
    <text evidence="1">Belongs to the CsoR family.</text>
</comment>
<accession>A0A4Q2S7R6</accession>
<evidence type="ECO:0000256" key="2">
    <source>
        <dbReference type="ARBA" id="ARBA00023008"/>
    </source>
</evidence>
<proteinExistence type="inferred from homology"/>
<dbReference type="GO" id="GO:0003677">
    <property type="term" value="F:DNA binding"/>
    <property type="evidence" value="ECO:0007669"/>
    <property type="project" value="InterPro"/>
</dbReference>
<comment type="caution">
    <text evidence="4">The sequence shown here is derived from an EMBL/GenBank/DDBJ whole genome shotgun (WGS) entry which is preliminary data.</text>
</comment>
<evidence type="ECO:0000256" key="3">
    <source>
        <dbReference type="SAM" id="MobiDB-lite"/>
    </source>
</evidence>
<reference evidence="4 5" key="1">
    <citation type="submission" date="2019-01" db="EMBL/GenBank/DDBJ databases">
        <title>Novel species of Nocardioides.</title>
        <authorList>
            <person name="Liu Q."/>
            <person name="Xin Y.-H."/>
        </authorList>
    </citation>
    <scope>NUCLEOTIDE SEQUENCE [LARGE SCALE GENOMIC DNA]</scope>
    <source>
        <strain evidence="4 5">CGMCC 4.6875</strain>
    </source>
</reference>
<name>A0A4Q2S7R6_9ACTN</name>
<dbReference type="GO" id="GO:0046872">
    <property type="term" value="F:metal ion binding"/>
    <property type="evidence" value="ECO:0007669"/>
    <property type="project" value="InterPro"/>
</dbReference>
<dbReference type="PANTHER" id="PTHR33677:SF3">
    <property type="entry name" value="COPPER-SENSING TRANSCRIPTIONAL REPRESSOR RICR"/>
    <property type="match status" value="1"/>
</dbReference>
<keyword evidence="5" id="KW-1185">Reference proteome</keyword>
<dbReference type="CDD" id="cd10148">
    <property type="entry name" value="CsoR-like_DUF156"/>
    <property type="match status" value="1"/>
</dbReference>
<dbReference type="OrthoDB" id="9811244at2"/>
<dbReference type="Gene3D" id="1.20.58.1000">
    <property type="entry name" value="Metal-sensitive repressor, helix protomer"/>
    <property type="match status" value="1"/>
</dbReference>
<dbReference type="Proteomes" id="UP000293291">
    <property type="component" value="Unassembled WGS sequence"/>
</dbReference>
<organism evidence="4 5">
    <name type="scientific">Nocardioides ganghwensis</name>
    <dbReference type="NCBI Taxonomy" id="252230"/>
    <lineage>
        <taxon>Bacteria</taxon>
        <taxon>Bacillati</taxon>
        <taxon>Actinomycetota</taxon>
        <taxon>Actinomycetes</taxon>
        <taxon>Propionibacteriales</taxon>
        <taxon>Nocardioidaceae</taxon>
        <taxon>Nocardioides</taxon>
    </lineage>
</organism>
<dbReference type="PANTHER" id="PTHR33677">
    <property type="entry name" value="TRANSCRIPTIONAL REPRESSOR FRMR-RELATED"/>
    <property type="match status" value="1"/>
</dbReference>
<dbReference type="AlphaFoldDB" id="A0A4Q2S7R6"/>
<dbReference type="GO" id="GO:0045892">
    <property type="term" value="P:negative regulation of DNA-templated transcription"/>
    <property type="evidence" value="ECO:0007669"/>
    <property type="project" value="UniProtKB-ARBA"/>
</dbReference>
<evidence type="ECO:0000256" key="1">
    <source>
        <dbReference type="ARBA" id="ARBA00005428"/>
    </source>
</evidence>